<name>A0A382D272_9ZZZZ</name>
<feature type="non-terminal residue" evidence="2">
    <location>
        <position position="101"/>
    </location>
</feature>
<accession>A0A382D272</accession>
<dbReference type="Pfam" id="PF02934">
    <property type="entry name" value="GatB_N"/>
    <property type="match status" value="1"/>
</dbReference>
<gene>
    <name evidence="2" type="ORF">METZ01_LOCUS185402</name>
</gene>
<dbReference type="AlphaFoldDB" id="A0A382D272"/>
<dbReference type="EMBL" id="UINC01037283">
    <property type="protein sequence ID" value="SVB32548.1"/>
    <property type="molecule type" value="Genomic_DNA"/>
</dbReference>
<dbReference type="InterPro" id="IPR014746">
    <property type="entry name" value="Gln_synth/guanido_kin_cat_dom"/>
</dbReference>
<dbReference type="GO" id="GO:0016874">
    <property type="term" value="F:ligase activity"/>
    <property type="evidence" value="ECO:0007669"/>
    <property type="project" value="InterPro"/>
</dbReference>
<reference evidence="2" key="1">
    <citation type="submission" date="2018-05" db="EMBL/GenBank/DDBJ databases">
        <authorList>
            <person name="Lanie J.A."/>
            <person name="Ng W.-L."/>
            <person name="Kazmierczak K.M."/>
            <person name="Andrzejewski T.M."/>
            <person name="Davidsen T.M."/>
            <person name="Wayne K.J."/>
            <person name="Tettelin H."/>
            <person name="Glass J.I."/>
            <person name="Rusch D."/>
            <person name="Podicherti R."/>
            <person name="Tsui H.-C.T."/>
            <person name="Winkler M.E."/>
        </authorList>
    </citation>
    <scope>NUCLEOTIDE SEQUENCE</scope>
</reference>
<feature type="domain" description="Aspartyl/Glutamyl-tRNA(Gln) amidotransferase subunit B/E catalytic" evidence="1">
    <location>
        <begin position="2"/>
        <end position="100"/>
    </location>
</feature>
<dbReference type="InterPro" id="IPR006075">
    <property type="entry name" value="Asn/Gln-tRNA_Trfase_suB/E_cat"/>
</dbReference>
<dbReference type="SUPFAM" id="SSF55931">
    <property type="entry name" value="Glutamine synthetase/guanido kinase"/>
    <property type="match status" value="1"/>
</dbReference>
<protein>
    <recommendedName>
        <fullName evidence="1">Aspartyl/Glutamyl-tRNA(Gln) amidotransferase subunit B/E catalytic domain-containing protein</fullName>
    </recommendedName>
</protein>
<organism evidence="2">
    <name type="scientific">marine metagenome</name>
    <dbReference type="NCBI Taxonomy" id="408172"/>
    <lineage>
        <taxon>unclassified sequences</taxon>
        <taxon>metagenomes</taxon>
        <taxon>ecological metagenomes</taxon>
    </lineage>
</organism>
<proteinExistence type="predicted"/>
<evidence type="ECO:0000313" key="2">
    <source>
        <dbReference type="EMBL" id="SVB32548.1"/>
    </source>
</evidence>
<evidence type="ECO:0000259" key="1">
    <source>
        <dbReference type="Pfam" id="PF02934"/>
    </source>
</evidence>
<sequence>MKAGLEVHQQLDCGKLFCSCDSLESGSNQTFSRTLHATSSEMGIVDVAAQAEGIRKFTYHNRSCNCLVYADEEPPRGPNKNAIEIAVQFAKLTGAKIIEEV</sequence>